<keyword evidence="2" id="KW-1185">Reference proteome</keyword>
<evidence type="ECO:0008006" key="3">
    <source>
        <dbReference type="Google" id="ProtNLM"/>
    </source>
</evidence>
<evidence type="ECO:0000313" key="2">
    <source>
        <dbReference type="Proteomes" id="UP000267524"/>
    </source>
</evidence>
<accession>A0A3M7L5L4</accession>
<name>A0A3M7L5L4_9FLAO</name>
<evidence type="ECO:0000313" key="1">
    <source>
        <dbReference type="EMBL" id="RMZ58001.1"/>
    </source>
</evidence>
<gene>
    <name evidence="1" type="ORF">D1632_17010</name>
</gene>
<dbReference type="Proteomes" id="UP000267524">
    <property type="component" value="Unassembled WGS sequence"/>
</dbReference>
<sequence length="400" mass="47734">MPKILITGNGFDLKHGLPTFYKDFITILSKLKEIKEYNFNNIYSLSANFETIRKKYNSEFELNKENINKLIKLLDENKWFLFFKTELEIDSWIDFETKIEYVLKLVFSSVKHLQENIFNKSPYKIGEIVAKSTLFNNNIEILEVLNFFKIIDWYSENGNVVVKENFLYQKYNYNINVNTEKIAEHLYDEIQNFRKIFNLYFETFVTPLYENIRDQSINNTFRTINYHFTFNYTPTFQLLYKSEATTNYLHGKIGENPNLVLGINDIPNDVINKIHYIPFTKYFQKLNENTDFYFLNKIDKSKPLDYIFFFYGHSLDKSDEDYINEVFDFINTVDPSRIKKIIVIIHNRESKARLLSNLINIRGKDDIVKKMREDILQFILADSNELLKELNSSIDAPIFF</sequence>
<dbReference type="RefSeq" id="WP_122548446.1">
    <property type="nucleotide sequence ID" value="NZ_QWIV01000015.1"/>
</dbReference>
<dbReference type="InterPro" id="IPR025935">
    <property type="entry name" value="AbiH"/>
</dbReference>
<dbReference type="Pfam" id="PF14253">
    <property type="entry name" value="AbiH"/>
    <property type="match status" value="1"/>
</dbReference>
<organism evidence="1 2">
    <name type="scientific">Chryseobacterium nematophagum</name>
    <dbReference type="NCBI Taxonomy" id="2305228"/>
    <lineage>
        <taxon>Bacteria</taxon>
        <taxon>Pseudomonadati</taxon>
        <taxon>Bacteroidota</taxon>
        <taxon>Flavobacteriia</taxon>
        <taxon>Flavobacteriales</taxon>
        <taxon>Weeksellaceae</taxon>
        <taxon>Chryseobacterium group</taxon>
        <taxon>Chryseobacterium</taxon>
    </lineage>
</organism>
<proteinExistence type="predicted"/>
<protein>
    <recommendedName>
        <fullName evidence="3">Bacteriophage abortive infection AbiH</fullName>
    </recommendedName>
</protein>
<dbReference type="AlphaFoldDB" id="A0A3M7L5L4"/>
<reference evidence="1 2" key="1">
    <citation type="submission" date="2018-08" db="EMBL/GenBank/DDBJ databases">
        <title>Chryseobacterium nematophagum: a novel matrix digesting pathogen of nematodes.</title>
        <authorList>
            <person name="Page A."/>
            <person name="Roberts M."/>
            <person name="Felix M.-A."/>
            <person name="Weir W."/>
        </authorList>
    </citation>
    <scope>NUCLEOTIDE SEQUENCE [LARGE SCALE GENOMIC DNA]</scope>
    <source>
        <strain evidence="1 2">JUb275</strain>
    </source>
</reference>
<comment type="caution">
    <text evidence="1">The sequence shown here is derived from an EMBL/GenBank/DDBJ whole genome shotgun (WGS) entry which is preliminary data.</text>
</comment>
<dbReference type="EMBL" id="QWIV01000015">
    <property type="protein sequence ID" value="RMZ58001.1"/>
    <property type="molecule type" value="Genomic_DNA"/>
</dbReference>